<dbReference type="InterPro" id="IPR012340">
    <property type="entry name" value="NA-bd_OB-fold"/>
</dbReference>
<comment type="similarity">
    <text evidence="1">Belongs to the RNR ribonuclease family.</text>
</comment>
<evidence type="ECO:0000313" key="4">
    <source>
        <dbReference type="EMBL" id="KAK0729377.1"/>
    </source>
</evidence>
<dbReference type="Pfam" id="PF25522">
    <property type="entry name" value="OB_cyt-4"/>
    <property type="match status" value="1"/>
</dbReference>
<dbReference type="GO" id="GO:0003723">
    <property type="term" value="F:RNA binding"/>
    <property type="evidence" value="ECO:0007669"/>
    <property type="project" value="InterPro"/>
</dbReference>
<name>A0AA40B873_9PEZI</name>
<reference evidence="4" key="1">
    <citation type="submission" date="2023-06" db="EMBL/GenBank/DDBJ databases">
        <title>Genome-scale phylogeny and comparative genomics of the fungal order Sordariales.</title>
        <authorList>
            <consortium name="Lawrence Berkeley National Laboratory"/>
            <person name="Hensen N."/>
            <person name="Bonometti L."/>
            <person name="Westerberg I."/>
            <person name="Brannstrom I.O."/>
            <person name="Guillou S."/>
            <person name="Cros-Aarteil S."/>
            <person name="Calhoun S."/>
            <person name="Haridas S."/>
            <person name="Kuo A."/>
            <person name="Mondo S."/>
            <person name="Pangilinan J."/>
            <person name="Riley R."/>
            <person name="Labutti K."/>
            <person name="Andreopoulos B."/>
            <person name="Lipzen A."/>
            <person name="Chen C."/>
            <person name="Yanf M."/>
            <person name="Daum C."/>
            <person name="Ng V."/>
            <person name="Clum A."/>
            <person name="Steindorff A."/>
            <person name="Ohm R."/>
            <person name="Martin F."/>
            <person name="Silar P."/>
            <person name="Natvig D."/>
            <person name="Lalanne C."/>
            <person name="Gautier V."/>
            <person name="Ament-Velasquez S.L."/>
            <person name="Kruys A."/>
            <person name="Hutchinson M.I."/>
            <person name="Powell A.J."/>
            <person name="Barry K."/>
            <person name="Miller A.N."/>
            <person name="Grigoriev I.V."/>
            <person name="Debuchy R."/>
            <person name="Gladieux P."/>
            <person name="Thoren M.H."/>
            <person name="Johannesson H."/>
        </authorList>
    </citation>
    <scope>NUCLEOTIDE SEQUENCE</scope>
    <source>
        <strain evidence="4">CBS 540.89</strain>
    </source>
</reference>
<gene>
    <name evidence="4" type="ORF">B0T21DRAFT_292331</name>
</gene>
<evidence type="ECO:0000256" key="1">
    <source>
        <dbReference type="RuleBase" id="RU003901"/>
    </source>
</evidence>
<dbReference type="InterPro" id="IPR022966">
    <property type="entry name" value="RNase_II/R_CS"/>
</dbReference>
<proteinExistence type="inferred from homology"/>
<accession>A0AA40B873</accession>
<sequence>MLRSSTGRHYVCWKCQVFQKTPALRPLGRISQPLTLSSPSQPVSSRLVSSTAAQTPGRLPPLPELPEGFQLSREPQIKTQLRLWEEQNPDLTPHYHDEAIPPPTAVLNSATRAVSDSSFRLDQTNSRTSGFDFDSSDISSLGYTSTQLEPGDLVEVSSSGWRVRLLAVCLGNFNGQNHFYTNTGKWFTSRVFRSSFVIKNFIQDPAELSAVITAIPSLSGDDLVLDQLQDINAGPSRDIASGLIRKLYKFQTEARLLHQTYVERLNNAGIKLGDEEKLMSLNEIADALLPWTLKRGKASFPPEALYAVHSVVSVDDTAFRAALLGERHHEGRMFTVNSADKQGNIKEVAEVVRNFYEILGNSSRNIGRQVAQDAMKFRDFAIKVRKIIDQNRLHRQWTPHGTIGLSQSATVPFVDVEPVQWTGLGASIIEFMEMWAANDWFQPASQHHWVGAAILRAIGRYQDALLDRSTAWTFLQEIGHISPWDISPRYSLRLPGLEINREAGLNLEKTKSLDESEPLAPDQLEPLRQDFARSTVYCIDSEQTLDVDDGISLEKVTDEEYWVHLHVADPASRVRPDSAQAKAASLRAETVYLPGFQEDMFDGDAVRDAFSLGANQPSLTFSALVKIDGTLVDYKITPGILRDVVYITPEEVTSFLGEPINKPPTPSGEILEVGSRPARPLASRNLVTAGGLSKQQRSELQTLHRLGQAVHKLRLSKGAQPAFTPRPKAKVSLKEVQTVKAKDLLQCYGDPWIRVAYEDSNTASNELVGPLMVLAGEVAARWCSDRKIPIPYRTQVTKSENLEILKEFTETVINPKLLAGERIVGPDLDKLNNLRGHMALKATPGPIFSMGIASYSKVTSPLRRYADLIAHWQIEAALLQEHRLGKSLVEENSSKKAVTHKFLPFSKEALEETVLPRVRLREVHASTLGNSAGNLRWILQAMLRAWKFGDNPNQLPQTFKFTVVAINPKRDLEGKLNYFDLEATANVDHVAGFGLVEDFKIGEVLDVELVDINVYHKKILVKPVRRYDLPEVE</sequence>
<dbReference type="Pfam" id="PF00773">
    <property type="entry name" value="RNB"/>
    <property type="match status" value="1"/>
</dbReference>
<dbReference type="AlphaFoldDB" id="A0AA40B873"/>
<dbReference type="SUPFAM" id="SSF50249">
    <property type="entry name" value="Nucleic acid-binding proteins"/>
    <property type="match status" value="1"/>
</dbReference>
<dbReference type="GO" id="GO:0006402">
    <property type="term" value="P:mRNA catabolic process"/>
    <property type="evidence" value="ECO:0007669"/>
    <property type="project" value="TreeGrafter"/>
</dbReference>
<evidence type="ECO:0000259" key="3">
    <source>
        <dbReference type="SMART" id="SM00955"/>
    </source>
</evidence>
<dbReference type="Pfam" id="PF23216">
    <property type="entry name" value="WHD_CYT4"/>
    <property type="match status" value="1"/>
</dbReference>
<dbReference type="GO" id="GO:0000932">
    <property type="term" value="C:P-body"/>
    <property type="evidence" value="ECO:0007669"/>
    <property type="project" value="TreeGrafter"/>
</dbReference>
<feature type="region of interest" description="Disordered" evidence="2">
    <location>
        <begin position="35"/>
        <end position="68"/>
    </location>
</feature>
<dbReference type="InterPro" id="IPR050180">
    <property type="entry name" value="RNR_Ribonuclease"/>
</dbReference>
<dbReference type="PANTHER" id="PTHR23355">
    <property type="entry name" value="RIBONUCLEASE"/>
    <property type="match status" value="1"/>
</dbReference>
<dbReference type="InterPro" id="IPR056625">
    <property type="entry name" value="SH3_CYT4"/>
</dbReference>
<dbReference type="PROSITE" id="PS01175">
    <property type="entry name" value="RIBONUCLEASE_II"/>
    <property type="match status" value="1"/>
</dbReference>
<dbReference type="PANTHER" id="PTHR23355:SF65">
    <property type="entry name" value="EXORIBONUCLEASE CYT-4, PUTATIVE (AFU_ORTHOLOGUE AFUA_7G01550)-RELATED"/>
    <property type="match status" value="1"/>
</dbReference>
<dbReference type="EMBL" id="JAUKTV010000009">
    <property type="protein sequence ID" value="KAK0729377.1"/>
    <property type="molecule type" value="Genomic_DNA"/>
</dbReference>
<dbReference type="InterPro" id="IPR057912">
    <property type="entry name" value="OB_CYT4_C"/>
</dbReference>
<dbReference type="InterPro" id="IPR001900">
    <property type="entry name" value="RNase_II/R"/>
</dbReference>
<feature type="compositionally biased region" description="Low complexity" evidence="2">
    <location>
        <begin position="35"/>
        <end position="51"/>
    </location>
</feature>
<protein>
    <submittedName>
        <fullName evidence="4">RNB domain-containing protein</fullName>
    </submittedName>
</protein>
<keyword evidence="5" id="KW-1185">Reference proteome</keyword>
<dbReference type="GO" id="GO:0000175">
    <property type="term" value="F:3'-5'-RNA exonuclease activity"/>
    <property type="evidence" value="ECO:0007669"/>
    <property type="project" value="TreeGrafter"/>
</dbReference>
<evidence type="ECO:0000313" key="5">
    <source>
        <dbReference type="Proteomes" id="UP001172159"/>
    </source>
</evidence>
<comment type="caution">
    <text evidence="4">The sequence shown here is derived from an EMBL/GenBank/DDBJ whole genome shotgun (WGS) entry which is preliminary data.</text>
</comment>
<dbReference type="Pfam" id="PF23214">
    <property type="entry name" value="SH3_CYT4"/>
    <property type="match status" value="1"/>
</dbReference>
<dbReference type="SMART" id="SM00955">
    <property type="entry name" value="RNB"/>
    <property type="match status" value="1"/>
</dbReference>
<dbReference type="Proteomes" id="UP001172159">
    <property type="component" value="Unassembled WGS sequence"/>
</dbReference>
<dbReference type="InterPro" id="IPR056624">
    <property type="entry name" value="WH_CYT4"/>
</dbReference>
<evidence type="ECO:0000256" key="2">
    <source>
        <dbReference type="SAM" id="MobiDB-lite"/>
    </source>
</evidence>
<feature type="domain" description="RNB" evidence="3">
    <location>
        <begin position="528"/>
        <end position="880"/>
    </location>
</feature>
<organism evidence="4 5">
    <name type="scientific">Apiosordaria backusii</name>
    <dbReference type="NCBI Taxonomy" id="314023"/>
    <lineage>
        <taxon>Eukaryota</taxon>
        <taxon>Fungi</taxon>
        <taxon>Dikarya</taxon>
        <taxon>Ascomycota</taxon>
        <taxon>Pezizomycotina</taxon>
        <taxon>Sordariomycetes</taxon>
        <taxon>Sordariomycetidae</taxon>
        <taxon>Sordariales</taxon>
        <taxon>Lasiosphaeriaceae</taxon>
        <taxon>Apiosordaria</taxon>
    </lineage>
</organism>